<sequence>MAGKPGACAEDADDVDCVSTNQSKRRNARGVLERVLTVLQVQLATGVAKVKDVTSSGGVEDMRPLGCDWLRSILKVSLLVEVLKTCGRPLGCDWLRSSLEVT</sequence>
<dbReference type="EMBL" id="CACVBM020001718">
    <property type="protein sequence ID" value="CAA7058376.1"/>
    <property type="molecule type" value="Genomic_DNA"/>
</dbReference>
<proteinExistence type="predicted"/>
<reference evidence="1" key="1">
    <citation type="submission" date="2020-01" db="EMBL/GenBank/DDBJ databases">
        <authorList>
            <person name="Mishra B."/>
        </authorList>
    </citation>
    <scope>NUCLEOTIDE SEQUENCE [LARGE SCALE GENOMIC DNA]</scope>
</reference>
<dbReference type="Proteomes" id="UP000467841">
    <property type="component" value="Unassembled WGS sequence"/>
</dbReference>
<dbReference type="AlphaFoldDB" id="A0A6D2LE58"/>
<protein>
    <submittedName>
        <fullName evidence="1">Uncharacterized protein</fullName>
    </submittedName>
</protein>
<accession>A0A6D2LE58</accession>
<organism evidence="1 2">
    <name type="scientific">Microthlaspi erraticum</name>
    <dbReference type="NCBI Taxonomy" id="1685480"/>
    <lineage>
        <taxon>Eukaryota</taxon>
        <taxon>Viridiplantae</taxon>
        <taxon>Streptophyta</taxon>
        <taxon>Embryophyta</taxon>
        <taxon>Tracheophyta</taxon>
        <taxon>Spermatophyta</taxon>
        <taxon>Magnoliopsida</taxon>
        <taxon>eudicotyledons</taxon>
        <taxon>Gunneridae</taxon>
        <taxon>Pentapetalae</taxon>
        <taxon>rosids</taxon>
        <taxon>malvids</taxon>
        <taxon>Brassicales</taxon>
        <taxon>Brassicaceae</taxon>
        <taxon>Coluteocarpeae</taxon>
        <taxon>Microthlaspi</taxon>
    </lineage>
</organism>
<keyword evidence="2" id="KW-1185">Reference proteome</keyword>
<evidence type="ECO:0000313" key="2">
    <source>
        <dbReference type="Proteomes" id="UP000467841"/>
    </source>
</evidence>
<comment type="caution">
    <text evidence="1">The sequence shown here is derived from an EMBL/GenBank/DDBJ whole genome shotgun (WGS) entry which is preliminary data.</text>
</comment>
<evidence type="ECO:0000313" key="1">
    <source>
        <dbReference type="EMBL" id="CAA7058376.1"/>
    </source>
</evidence>
<name>A0A6D2LE58_9BRAS</name>
<gene>
    <name evidence="1" type="ORF">MERR_LOCUS45612</name>
</gene>